<dbReference type="Proteomes" id="UP000032633">
    <property type="component" value="Chromosome"/>
</dbReference>
<sequence length="140" mass="15683">MHSFKGLAHIGLYSGDVEETINFYTSNFDFQVVNERTIEKPDHQWVKVAMLALNGMTLEVIEHSDKSLHKTGNGGCVDHVAIEVENLPEIVTAIRAKGHQFRTEEPVVNMEMLGGARYIYLSGPSGESIELFELLSRNVH</sequence>
<dbReference type="InterPro" id="IPR029068">
    <property type="entry name" value="Glyas_Bleomycin-R_OHBP_Dase"/>
</dbReference>
<organism evidence="3 4">
    <name type="scientific">Paenibacillus beijingensis</name>
    <dbReference type="NCBI Taxonomy" id="1126833"/>
    <lineage>
        <taxon>Bacteria</taxon>
        <taxon>Bacillati</taxon>
        <taxon>Bacillota</taxon>
        <taxon>Bacilli</taxon>
        <taxon>Bacillales</taxon>
        <taxon>Paenibacillaceae</taxon>
        <taxon>Paenibacillus</taxon>
    </lineage>
</organism>
<feature type="domain" description="VOC" evidence="2">
    <location>
        <begin position="6"/>
        <end position="134"/>
    </location>
</feature>
<proteinExistence type="predicted"/>
<dbReference type="OrthoDB" id="9792626at2"/>
<dbReference type="KEGG" id="pbj:VN24_11455"/>
<dbReference type="CDD" id="cd06587">
    <property type="entry name" value="VOC"/>
    <property type="match status" value="1"/>
</dbReference>
<dbReference type="InterPro" id="IPR051785">
    <property type="entry name" value="MMCE/EMCE_epimerase"/>
</dbReference>
<keyword evidence="4" id="KW-1185">Reference proteome</keyword>
<keyword evidence="1" id="KW-0479">Metal-binding</keyword>
<dbReference type="AlphaFoldDB" id="A0A0D5NJA7"/>
<dbReference type="Pfam" id="PF00903">
    <property type="entry name" value="Glyoxalase"/>
    <property type="match status" value="1"/>
</dbReference>
<evidence type="ECO:0000256" key="1">
    <source>
        <dbReference type="ARBA" id="ARBA00022723"/>
    </source>
</evidence>
<dbReference type="InterPro" id="IPR004360">
    <property type="entry name" value="Glyas_Fos-R_dOase_dom"/>
</dbReference>
<name>A0A0D5NJA7_9BACL</name>
<gene>
    <name evidence="3" type="ORF">VN24_11455</name>
</gene>
<dbReference type="STRING" id="1126833.VN24_11455"/>
<reference evidence="3 4" key="1">
    <citation type="journal article" date="2015" name="J. Biotechnol.">
        <title>Complete genome sequence of Paenibacillus beijingensis 7188(T) (=DSM 24997(T)), a novel rhizobacterium from jujube garden soil.</title>
        <authorList>
            <person name="Kwak Y."/>
            <person name="Shin J.H."/>
        </authorList>
    </citation>
    <scope>NUCLEOTIDE SEQUENCE [LARGE SCALE GENOMIC DNA]</scope>
    <source>
        <strain evidence="3 4">DSM 24997</strain>
    </source>
</reference>
<dbReference type="PROSITE" id="PS51819">
    <property type="entry name" value="VOC"/>
    <property type="match status" value="1"/>
</dbReference>
<evidence type="ECO:0000313" key="3">
    <source>
        <dbReference type="EMBL" id="AJY75082.1"/>
    </source>
</evidence>
<dbReference type="PANTHER" id="PTHR43048:SF3">
    <property type="entry name" value="METHYLMALONYL-COA EPIMERASE, MITOCHONDRIAL"/>
    <property type="match status" value="1"/>
</dbReference>
<protein>
    <recommendedName>
        <fullName evidence="2">VOC domain-containing protein</fullName>
    </recommendedName>
</protein>
<evidence type="ECO:0000259" key="2">
    <source>
        <dbReference type="PROSITE" id="PS51819"/>
    </source>
</evidence>
<dbReference type="GO" id="GO:0046491">
    <property type="term" value="P:L-methylmalonyl-CoA metabolic process"/>
    <property type="evidence" value="ECO:0007669"/>
    <property type="project" value="TreeGrafter"/>
</dbReference>
<reference evidence="4" key="2">
    <citation type="submission" date="2015-03" db="EMBL/GenBank/DDBJ databases">
        <title>Genome sequence of Paenibacillus beijingensis strain DSM 24997T.</title>
        <authorList>
            <person name="Kwak Y."/>
            <person name="Shin J.-H."/>
        </authorList>
    </citation>
    <scope>NUCLEOTIDE SEQUENCE [LARGE SCALE GENOMIC DNA]</scope>
    <source>
        <strain evidence="4">DSM 24997</strain>
    </source>
</reference>
<dbReference type="PANTHER" id="PTHR43048">
    <property type="entry name" value="METHYLMALONYL-COA EPIMERASE"/>
    <property type="match status" value="1"/>
</dbReference>
<dbReference type="InterPro" id="IPR037523">
    <property type="entry name" value="VOC_core"/>
</dbReference>
<dbReference type="GO" id="GO:0004493">
    <property type="term" value="F:methylmalonyl-CoA epimerase activity"/>
    <property type="evidence" value="ECO:0007669"/>
    <property type="project" value="TreeGrafter"/>
</dbReference>
<dbReference type="SUPFAM" id="SSF54593">
    <property type="entry name" value="Glyoxalase/Bleomycin resistance protein/Dihydroxybiphenyl dioxygenase"/>
    <property type="match status" value="1"/>
</dbReference>
<dbReference type="PATRIC" id="fig|1126833.4.peg.2510"/>
<dbReference type="RefSeq" id="WP_045670515.1">
    <property type="nucleotide sequence ID" value="NZ_CP011058.1"/>
</dbReference>
<dbReference type="Gene3D" id="3.10.180.10">
    <property type="entry name" value="2,3-Dihydroxybiphenyl 1,2-Dioxygenase, domain 1"/>
    <property type="match status" value="1"/>
</dbReference>
<dbReference type="GO" id="GO:0046872">
    <property type="term" value="F:metal ion binding"/>
    <property type="evidence" value="ECO:0007669"/>
    <property type="project" value="UniProtKB-KW"/>
</dbReference>
<dbReference type="HOGENOM" id="CLU_046006_8_2_9"/>
<evidence type="ECO:0000313" key="4">
    <source>
        <dbReference type="Proteomes" id="UP000032633"/>
    </source>
</evidence>
<dbReference type="EMBL" id="CP011058">
    <property type="protein sequence ID" value="AJY75082.1"/>
    <property type="molecule type" value="Genomic_DNA"/>
</dbReference>
<accession>A0A0D5NJA7</accession>